<dbReference type="Gene3D" id="3.40.50.300">
    <property type="entry name" value="P-loop containing nucleotide triphosphate hydrolases"/>
    <property type="match status" value="1"/>
</dbReference>
<dbReference type="AlphaFoldDB" id="A0A6B1DSF4"/>
<evidence type="ECO:0000313" key="1">
    <source>
        <dbReference type="EMBL" id="MYD90157.1"/>
    </source>
</evidence>
<name>A0A6B1DSF4_9CHLR</name>
<evidence type="ECO:0008006" key="2">
    <source>
        <dbReference type="Google" id="ProtNLM"/>
    </source>
</evidence>
<dbReference type="EMBL" id="VXPY01000051">
    <property type="protein sequence ID" value="MYD90157.1"/>
    <property type="molecule type" value="Genomic_DNA"/>
</dbReference>
<accession>A0A6B1DSF4</accession>
<sequence>MNTFGSPPIQVHPEAGAPWPANPVLASHPRLGLVSPSLELGMALAGRMAQGLSIAASASSPDKAREVLQTCSHVVLDLTIVENTSQLTELLASCPSQVLVVTPDGLLPDILAQVQSVPGVARTTPASELPDTLPQWLPPQVPATMQDANAAGTVGPVTDIPPSMAHTTGAVGWRGLAVWSLEGGIGKSLIAWSLGTECVRRGLKCLLVGLGAPDILPLQAGLNPSPNLLQWHRDPRPETVRDLLQHNGQLDLLAGFPSPRDLGTFAPAAMDGDSSLPFLTMETARMGYAVTILDISAQELAAPALKAANSLLLVSSASARGAVAAVEAWRLARQEIGLPASACHLVLNRTRPGQMSAREYTATVRSGLRDMPEPIAEMPEVPDLESALAQSPGRPPDLAPWQTFATRLVDRIVGVSAAGAGTEQAAETRFGPLVFRREQ</sequence>
<dbReference type="InterPro" id="IPR027417">
    <property type="entry name" value="P-loop_NTPase"/>
</dbReference>
<comment type="caution">
    <text evidence="1">The sequence shown here is derived from an EMBL/GenBank/DDBJ whole genome shotgun (WGS) entry which is preliminary data.</text>
</comment>
<gene>
    <name evidence="1" type="ORF">F4Y08_07425</name>
</gene>
<dbReference type="SUPFAM" id="SSF52540">
    <property type="entry name" value="P-loop containing nucleoside triphosphate hydrolases"/>
    <property type="match status" value="1"/>
</dbReference>
<proteinExistence type="predicted"/>
<protein>
    <recommendedName>
        <fullName evidence="2">CobQ/CobB/MinD/ParA nucleotide binding domain-containing protein</fullName>
    </recommendedName>
</protein>
<organism evidence="1">
    <name type="scientific">Caldilineaceae bacterium SB0662_bin_9</name>
    <dbReference type="NCBI Taxonomy" id="2605258"/>
    <lineage>
        <taxon>Bacteria</taxon>
        <taxon>Bacillati</taxon>
        <taxon>Chloroflexota</taxon>
        <taxon>Caldilineae</taxon>
        <taxon>Caldilineales</taxon>
        <taxon>Caldilineaceae</taxon>
    </lineage>
</organism>
<reference evidence="1" key="1">
    <citation type="submission" date="2019-09" db="EMBL/GenBank/DDBJ databases">
        <title>Characterisation of the sponge microbiome using genome-centric metagenomics.</title>
        <authorList>
            <person name="Engelberts J.P."/>
            <person name="Robbins S.J."/>
            <person name="De Goeij J.M."/>
            <person name="Aranda M."/>
            <person name="Bell S.C."/>
            <person name="Webster N.S."/>
        </authorList>
    </citation>
    <scope>NUCLEOTIDE SEQUENCE</scope>
    <source>
        <strain evidence="1">SB0662_bin_9</strain>
    </source>
</reference>